<dbReference type="GO" id="GO:0051537">
    <property type="term" value="F:2 iron, 2 sulfur cluster binding"/>
    <property type="evidence" value="ECO:0007669"/>
    <property type="project" value="UniProtKB-KW"/>
</dbReference>
<sequence>MNEAKTKSPSLRPTAGQLALAEAVARGEMRTADTIETVPARVYTDPDHFAREKAALFDRLPQVLCVSALLPEPGMAVPHDATGRPMLITRDAEGTAHVFLNVCRHRGTRLVEGEDIQCAKRLVCPYHAWTYKLDGKLLALPRPETFPGMDKGDYGLIELPSLEAGGLIWFSPNESADFSEPRKLGEDFAAFGMDQAYLFRRKLHTVKGNWKLIMDAFLESYHVTRLHAQTIGPFFKDGVTSGDQIGPHQRSAVGRLEEMEGVDLNDMAALRRVVTFAYQLLPATIIVPSPDYVNVMVLMPQAHDLTLVEDFMLIPEEPATDKARDHWERSWKLLDGGVFASEDFRAAELGQQGLSSGAVPHLTLGTLEGGIARFNAIVEEALREVN</sequence>
<evidence type="ECO:0000313" key="9">
    <source>
        <dbReference type="Proteomes" id="UP000194420"/>
    </source>
</evidence>
<dbReference type="Pfam" id="PF00848">
    <property type="entry name" value="Ring_hydroxyl_A"/>
    <property type="match status" value="1"/>
</dbReference>
<dbReference type="Pfam" id="PF00355">
    <property type="entry name" value="Rieske"/>
    <property type="match status" value="1"/>
</dbReference>
<proteinExistence type="predicted"/>
<keyword evidence="5" id="KW-0408">Iron</keyword>
<evidence type="ECO:0000256" key="1">
    <source>
        <dbReference type="ARBA" id="ARBA00001962"/>
    </source>
</evidence>
<dbReference type="PANTHER" id="PTHR43756">
    <property type="entry name" value="CHOLINE MONOOXYGENASE, CHLOROPLASTIC"/>
    <property type="match status" value="1"/>
</dbReference>
<keyword evidence="3" id="KW-0479">Metal-binding</keyword>
<dbReference type="AlphaFoldDB" id="A0A1Y6E9F3"/>
<keyword evidence="8" id="KW-0223">Dioxygenase</keyword>
<dbReference type="Gene3D" id="2.102.10.10">
    <property type="entry name" value="Rieske [2Fe-2S] iron-sulphur domain"/>
    <property type="match status" value="1"/>
</dbReference>
<evidence type="ECO:0000256" key="6">
    <source>
        <dbReference type="ARBA" id="ARBA00023014"/>
    </source>
</evidence>
<gene>
    <name evidence="8" type="ORF">SAMN06297468_0067</name>
</gene>
<dbReference type="GO" id="GO:0005506">
    <property type="term" value="F:iron ion binding"/>
    <property type="evidence" value="ECO:0007669"/>
    <property type="project" value="InterPro"/>
</dbReference>
<dbReference type="CDD" id="cd03469">
    <property type="entry name" value="Rieske_RO_Alpha_N"/>
    <property type="match status" value="1"/>
</dbReference>
<evidence type="ECO:0000256" key="2">
    <source>
        <dbReference type="ARBA" id="ARBA00022714"/>
    </source>
</evidence>
<keyword evidence="2" id="KW-0001">2Fe-2S</keyword>
<keyword evidence="6" id="KW-0411">Iron-sulfur</keyword>
<evidence type="ECO:0000259" key="7">
    <source>
        <dbReference type="PROSITE" id="PS51296"/>
    </source>
</evidence>
<dbReference type="InterPro" id="IPR017941">
    <property type="entry name" value="Rieske_2Fe-2S"/>
</dbReference>
<protein>
    <submittedName>
        <fullName evidence="8">Phenylpropionate dioxygenase, large terminal subunit</fullName>
    </submittedName>
</protein>
<feature type="domain" description="Rieske" evidence="7">
    <location>
        <begin position="61"/>
        <end position="170"/>
    </location>
</feature>
<dbReference type="SUPFAM" id="SSF50022">
    <property type="entry name" value="ISP domain"/>
    <property type="match status" value="1"/>
</dbReference>
<comment type="cofactor">
    <cofactor evidence="1">
        <name>Fe cation</name>
        <dbReference type="ChEBI" id="CHEBI:24875"/>
    </cofactor>
</comment>
<dbReference type="OrthoDB" id="7456916at2"/>
<dbReference type="Gene3D" id="3.90.380.10">
    <property type="entry name" value="Naphthalene 1,2-dioxygenase Alpha Subunit, Chain A, domain 1"/>
    <property type="match status" value="1"/>
</dbReference>
<dbReference type="Proteomes" id="UP000194420">
    <property type="component" value="Unassembled WGS sequence"/>
</dbReference>
<dbReference type="InterPro" id="IPR036922">
    <property type="entry name" value="Rieske_2Fe-2S_sf"/>
</dbReference>
<evidence type="ECO:0000256" key="3">
    <source>
        <dbReference type="ARBA" id="ARBA00022723"/>
    </source>
</evidence>
<organism evidence="8 9">
    <name type="scientific">Altererythrobacter xiamenensis</name>
    <dbReference type="NCBI Taxonomy" id="1316679"/>
    <lineage>
        <taxon>Bacteria</taxon>
        <taxon>Pseudomonadati</taxon>
        <taxon>Pseudomonadota</taxon>
        <taxon>Alphaproteobacteria</taxon>
        <taxon>Sphingomonadales</taxon>
        <taxon>Erythrobacteraceae</taxon>
        <taxon>Altererythrobacter</taxon>
    </lineage>
</organism>
<keyword evidence="9" id="KW-1185">Reference proteome</keyword>
<dbReference type="EMBL" id="FXWG01000001">
    <property type="protein sequence ID" value="SMQ57861.1"/>
    <property type="molecule type" value="Genomic_DNA"/>
</dbReference>
<evidence type="ECO:0000313" key="8">
    <source>
        <dbReference type="EMBL" id="SMQ57861.1"/>
    </source>
</evidence>
<dbReference type="PRINTS" id="PR00090">
    <property type="entry name" value="RNGDIOXGNASE"/>
</dbReference>
<dbReference type="GO" id="GO:0051213">
    <property type="term" value="F:dioxygenase activity"/>
    <property type="evidence" value="ECO:0007669"/>
    <property type="project" value="UniProtKB-KW"/>
</dbReference>
<name>A0A1Y6E9F3_9SPHN</name>
<dbReference type="PANTHER" id="PTHR43756:SF5">
    <property type="entry name" value="CHOLINE MONOOXYGENASE, CHLOROPLASTIC"/>
    <property type="match status" value="1"/>
</dbReference>
<dbReference type="InterPro" id="IPR015879">
    <property type="entry name" value="Ring_hydroxy_dOase_asu_C_dom"/>
</dbReference>
<keyword evidence="4" id="KW-0560">Oxidoreductase</keyword>
<accession>A0A1Y6E9F3</accession>
<evidence type="ECO:0000256" key="4">
    <source>
        <dbReference type="ARBA" id="ARBA00023002"/>
    </source>
</evidence>
<dbReference type="InterPro" id="IPR001663">
    <property type="entry name" value="Rng_hydr_dOase-A"/>
</dbReference>
<dbReference type="SUPFAM" id="SSF55961">
    <property type="entry name" value="Bet v1-like"/>
    <property type="match status" value="1"/>
</dbReference>
<reference evidence="9" key="1">
    <citation type="submission" date="2017-04" db="EMBL/GenBank/DDBJ databases">
        <authorList>
            <person name="Varghese N."/>
            <person name="Submissions S."/>
        </authorList>
    </citation>
    <scope>NUCLEOTIDE SEQUENCE [LARGE SCALE GENOMIC DNA]</scope>
</reference>
<dbReference type="PROSITE" id="PS51296">
    <property type="entry name" value="RIESKE"/>
    <property type="match status" value="1"/>
</dbReference>
<evidence type="ECO:0000256" key="5">
    <source>
        <dbReference type="ARBA" id="ARBA00023004"/>
    </source>
</evidence>
<dbReference type="RefSeq" id="WP_086436070.1">
    <property type="nucleotide sequence ID" value="NZ_FXWG01000001.1"/>
</dbReference>